<feature type="transmembrane region" description="Helical" evidence="8">
    <location>
        <begin position="31"/>
        <end position="56"/>
    </location>
</feature>
<evidence type="ECO:0000259" key="9">
    <source>
        <dbReference type="Pfam" id="PF01551"/>
    </source>
</evidence>
<dbReference type="GO" id="GO:0006508">
    <property type="term" value="P:proteolysis"/>
    <property type="evidence" value="ECO:0007669"/>
    <property type="project" value="UniProtKB-KW"/>
</dbReference>
<keyword evidence="3" id="KW-0479">Metal-binding</keyword>
<name>A0A024LU34_9HYPH</name>
<reference evidence="10" key="2">
    <citation type="submission" date="2014-05" db="EMBL/GenBank/DDBJ databases">
        <title>Genome sequencing of Bartonella spp. isolated from human blood.</title>
        <authorList>
            <person name="Raoult D."/>
        </authorList>
    </citation>
    <scope>NUCLEOTIDE SEQUENCE</scope>
    <source>
        <strain evidence="10">MVT06</strain>
    </source>
</reference>
<dbReference type="InterPro" id="IPR011055">
    <property type="entry name" value="Dup_hybrid_motif"/>
</dbReference>
<sequence length="672" mass="75935">MWDNQYQKKDPGQEHALVVKRLKPGLRQVSLRWLIGTILTGLASYILMAIALFTALEGQQQLITPLQWFNVDADIPDFDRNKSDRIAPTRVRQSFDSKRQFELSILQNKGDAKIIETQKFEWIRMALAEERPHQYTYPQFDALSMFTRDWEKQPPTPLGSGQIYGAKTQTKMTLRSRNFIVNEINFDGTDTFTDDKAQQEIQNAGLAVDTKNEFLSILTLGELLKANNLSSTLKLSDNPEVRITQENLTVSSQKNRIDFTKNYVEDIIPVHKKQTILEILQEFESDYNTEQIEQVAQALATLNNSDFLKEESLLRLGIVTQHGEEDHIVRASIYRKKYHVLTVALNDDNQFVESTEPEMSPILQTAFQNGLSHSLINAGRLPTVYDAIYRAVLSHDMSPSVSQRLIRLLATNIDMKSRITPTDQLEIFYAVPKENSNEKDKKSTQSEQQSQNTQETPINQESPINNVDPEIRYISATFGNVTYKYYRYQSKDGSVDYYDSEGKSSKPFLLRKPTPNGTFGSPFGPRKHPILGYVRMHTGVDWIAPKGSPIIAVGDGVVTKVGVANGYGNHVVIRHANGYVSSYAHQNNHAPGIKPGVKVRQGQVIGYVGSTGLATGPHCHFEIIVNGTKVDPMRIRIPNSKELLNQDLQTFLREKRNIDSLINSTTKSTNDS</sequence>
<dbReference type="PANTHER" id="PTHR21666">
    <property type="entry name" value="PEPTIDASE-RELATED"/>
    <property type="match status" value="1"/>
</dbReference>
<dbReference type="PANTHER" id="PTHR21666:SF288">
    <property type="entry name" value="CELL DIVISION PROTEIN YTFB"/>
    <property type="match status" value="1"/>
</dbReference>
<keyword evidence="5" id="KW-0862">Zinc</keyword>
<evidence type="ECO:0000256" key="1">
    <source>
        <dbReference type="ARBA" id="ARBA00001947"/>
    </source>
</evidence>
<keyword evidence="6" id="KW-0482">Metalloprotease</keyword>
<dbReference type="AlphaFoldDB" id="A0A024LU34"/>
<keyword evidence="8" id="KW-0812">Transmembrane</keyword>
<comment type="cofactor">
    <cofactor evidence="1">
        <name>Zn(2+)</name>
        <dbReference type="ChEBI" id="CHEBI:29105"/>
    </cofactor>
</comment>
<evidence type="ECO:0000256" key="3">
    <source>
        <dbReference type="ARBA" id="ARBA00022723"/>
    </source>
</evidence>
<dbReference type="GO" id="GO:0046872">
    <property type="term" value="F:metal ion binding"/>
    <property type="evidence" value="ECO:0007669"/>
    <property type="project" value="UniProtKB-KW"/>
</dbReference>
<dbReference type="Gene3D" id="2.70.70.10">
    <property type="entry name" value="Glucose Permease (Domain IIA)"/>
    <property type="match status" value="1"/>
</dbReference>
<feature type="domain" description="M23ase beta-sheet core" evidence="9">
    <location>
        <begin position="535"/>
        <end position="632"/>
    </location>
</feature>
<evidence type="ECO:0000256" key="2">
    <source>
        <dbReference type="ARBA" id="ARBA00022670"/>
    </source>
</evidence>
<reference evidence="10" key="1">
    <citation type="submission" date="2013-11" db="EMBL/GenBank/DDBJ databases">
        <authorList>
            <person name="GENOMES U."/>
        </authorList>
    </citation>
    <scope>NUCLEOTIDE SEQUENCE</scope>
    <source>
        <strain evidence="10">MVT06</strain>
    </source>
</reference>
<dbReference type="SUPFAM" id="SSF51261">
    <property type="entry name" value="Duplicated hybrid motif"/>
    <property type="match status" value="1"/>
</dbReference>
<evidence type="ECO:0000256" key="4">
    <source>
        <dbReference type="ARBA" id="ARBA00022801"/>
    </source>
</evidence>
<feature type="region of interest" description="Disordered" evidence="7">
    <location>
        <begin position="433"/>
        <end position="466"/>
    </location>
</feature>
<dbReference type="Pfam" id="PF01551">
    <property type="entry name" value="Peptidase_M23"/>
    <property type="match status" value="1"/>
</dbReference>
<feature type="compositionally biased region" description="Basic and acidic residues" evidence="7">
    <location>
        <begin position="435"/>
        <end position="444"/>
    </location>
</feature>
<dbReference type="Gene3D" id="3.10.450.350">
    <property type="match status" value="1"/>
</dbReference>
<evidence type="ECO:0000313" key="10">
    <source>
        <dbReference type="EMBL" id="CDP80589.1"/>
    </source>
</evidence>
<keyword evidence="4" id="KW-0378">Hydrolase</keyword>
<evidence type="ECO:0000256" key="5">
    <source>
        <dbReference type="ARBA" id="ARBA00022833"/>
    </source>
</evidence>
<evidence type="ECO:0000256" key="6">
    <source>
        <dbReference type="ARBA" id="ARBA00023049"/>
    </source>
</evidence>
<proteinExistence type="predicted"/>
<dbReference type="GO" id="GO:0004222">
    <property type="term" value="F:metalloendopeptidase activity"/>
    <property type="evidence" value="ECO:0007669"/>
    <property type="project" value="TreeGrafter"/>
</dbReference>
<dbReference type="EMBL" id="HG977197">
    <property type="protein sequence ID" value="CDP80589.1"/>
    <property type="molecule type" value="Genomic_DNA"/>
</dbReference>
<keyword evidence="8" id="KW-1133">Transmembrane helix</keyword>
<evidence type="ECO:0000256" key="8">
    <source>
        <dbReference type="SAM" id="Phobius"/>
    </source>
</evidence>
<keyword evidence="8" id="KW-0472">Membrane</keyword>
<dbReference type="InterPro" id="IPR050570">
    <property type="entry name" value="Cell_wall_metabolism_enzyme"/>
</dbReference>
<protein>
    <submittedName>
        <fullName evidence="10">Peptidase, M23/M37 family</fullName>
    </submittedName>
</protein>
<dbReference type="CDD" id="cd12797">
    <property type="entry name" value="M23_peptidase"/>
    <property type="match status" value="1"/>
</dbReference>
<dbReference type="InterPro" id="IPR016047">
    <property type="entry name" value="M23ase_b-sheet_dom"/>
</dbReference>
<feature type="compositionally biased region" description="Low complexity" evidence="7">
    <location>
        <begin position="445"/>
        <end position="456"/>
    </location>
</feature>
<organism evidence="10">
    <name type="scientific">Bartonella schoenbuchensis</name>
    <dbReference type="NCBI Taxonomy" id="165694"/>
    <lineage>
        <taxon>Bacteria</taxon>
        <taxon>Pseudomonadati</taxon>
        <taxon>Pseudomonadota</taxon>
        <taxon>Alphaproteobacteria</taxon>
        <taxon>Hyphomicrobiales</taxon>
        <taxon>Bartonellaceae</taxon>
        <taxon>Bartonella</taxon>
    </lineage>
</organism>
<evidence type="ECO:0000256" key="7">
    <source>
        <dbReference type="SAM" id="MobiDB-lite"/>
    </source>
</evidence>
<keyword evidence="2" id="KW-0645">Protease</keyword>
<accession>A0A024LU34</accession>
<gene>
    <name evidence="10" type="ORF">BN1046_01538</name>
</gene>